<dbReference type="PANTHER" id="PTHR37326:SF1">
    <property type="entry name" value="BLL3975 PROTEIN"/>
    <property type="match status" value="1"/>
</dbReference>
<proteinExistence type="predicted"/>
<keyword evidence="4" id="KW-0862">Zinc</keyword>
<evidence type="ECO:0000256" key="3">
    <source>
        <dbReference type="ARBA" id="ARBA00022801"/>
    </source>
</evidence>
<comment type="caution">
    <text evidence="6">The sequence shown here is derived from an EMBL/GenBank/DDBJ whole genome shotgun (WGS) entry which is preliminary data.</text>
</comment>
<evidence type="ECO:0000256" key="1">
    <source>
        <dbReference type="ARBA" id="ARBA00001947"/>
    </source>
</evidence>
<dbReference type="PANTHER" id="PTHR37326">
    <property type="entry name" value="BLL3975 PROTEIN"/>
    <property type="match status" value="1"/>
</dbReference>
<dbReference type="Gene3D" id="3.40.630.10">
    <property type="entry name" value="Zn peptidases"/>
    <property type="match status" value="1"/>
</dbReference>
<feature type="domain" description="Succinylglutamate desuccinylase/Aspartoacylase catalytic" evidence="5">
    <location>
        <begin position="30"/>
        <end position="269"/>
    </location>
</feature>
<reference evidence="6 7" key="1">
    <citation type="submission" date="2023-07" db="EMBL/GenBank/DDBJ databases">
        <title>Sorghum-associated microbial communities from plants grown in Nebraska, USA.</title>
        <authorList>
            <person name="Schachtman D."/>
        </authorList>
    </citation>
    <scope>NUCLEOTIDE SEQUENCE [LARGE SCALE GENOMIC DNA]</scope>
    <source>
        <strain evidence="6 7">BE316</strain>
    </source>
</reference>
<dbReference type="RefSeq" id="WP_310330995.1">
    <property type="nucleotide sequence ID" value="NZ_JAVDXV010000007.1"/>
</dbReference>
<protein>
    <submittedName>
        <fullName evidence="6">Deacylase</fullName>
    </submittedName>
</protein>
<dbReference type="CDD" id="cd06250">
    <property type="entry name" value="M14_PaAOTO_like"/>
    <property type="match status" value="1"/>
</dbReference>
<dbReference type="Proteomes" id="UP001180825">
    <property type="component" value="Unassembled WGS sequence"/>
</dbReference>
<dbReference type="Pfam" id="PF24827">
    <property type="entry name" value="AstE_AspA_cat"/>
    <property type="match status" value="1"/>
</dbReference>
<dbReference type="SUPFAM" id="SSF53187">
    <property type="entry name" value="Zn-dependent exopeptidases"/>
    <property type="match status" value="1"/>
</dbReference>
<dbReference type="InterPro" id="IPR055438">
    <property type="entry name" value="AstE_AspA_cat"/>
</dbReference>
<evidence type="ECO:0000259" key="5">
    <source>
        <dbReference type="Pfam" id="PF24827"/>
    </source>
</evidence>
<comment type="cofactor">
    <cofactor evidence="1">
        <name>Zn(2+)</name>
        <dbReference type="ChEBI" id="CHEBI:29105"/>
    </cofactor>
</comment>
<dbReference type="InterPro" id="IPR053138">
    <property type="entry name" value="N-alpha-Ac-DABA_deacetylase"/>
</dbReference>
<keyword evidence="3" id="KW-0378">Hydrolase</keyword>
<evidence type="ECO:0000256" key="2">
    <source>
        <dbReference type="ARBA" id="ARBA00022723"/>
    </source>
</evidence>
<sequence length="372" mass="39787">MRTQFHDLPAASAGTTRRLRSLHFGRGESGRKAYLQAALHADEVPPLLVAQALIERLAKLDAVGAIPGEIVLVPMANPIGLAQDLQGSALGRFDLGTGVNFNRQFRHLTPTLIQRLDGRLGPDAAHNARAIRHCSHELLAAWQPTTETEALKRLLQMLAHDAELVLDLHCDNQAVMHLYAGTAQTDAFAPLAAYLGAQALLTSEVSGDEPFDESVGRVWWELAAHFGERFPIDPLGCLAATVELRGETDVGYDLAEHDADALLAFLQHLGHVDGSAPAAAPACAATPLEGVEPVTAPVAGIVVFAKAPGDWVEAGELVAEIIDPLTDEITALHATVTGRCFARTARRYATRGMRLAKIAGARPYRSGKLLSM</sequence>
<gene>
    <name evidence="6" type="ORF">J2X21_003670</name>
</gene>
<dbReference type="EMBL" id="JAVDXV010000007">
    <property type="protein sequence ID" value="MDR7334514.1"/>
    <property type="molecule type" value="Genomic_DNA"/>
</dbReference>
<evidence type="ECO:0000313" key="7">
    <source>
        <dbReference type="Proteomes" id="UP001180825"/>
    </source>
</evidence>
<accession>A0ABU2ABE5</accession>
<keyword evidence="7" id="KW-1185">Reference proteome</keyword>
<evidence type="ECO:0000313" key="6">
    <source>
        <dbReference type="EMBL" id="MDR7334514.1"/>
    </source>
</evidence>
<name>A0ABU2ABE5_9BURK</name>
<keyword evidence="2" id="KW-0479">Metal-binding</keyword>
<evidence type="ECO:0000256" key="4">
    <source>
        <dbReference type="ARBA" id="ARBA00022833"/>
    </source>
</evidence>
<organism evidence="6 7">
    <name type="scientific">Roseateles asaccharophilus</name>
    <dbReference type="NCBI Taxonomy" id="582607"/>
    <lineage>
        <taxon>Bacteria</taxon>
        <taxon>Pseudomonadati</taxon>
        <taxon>Pseudomonadota</taxon>
        <taxon>Betaproteobacteria</taxon>
        <taxon>Burkholderiales</taxon>
        <taxon>Sphaerotilaceae</taxon>
        <taxon>Roseateles</taxon>
    </lineage>
</organism>